<dbReference type="GO" id="GO:0003887">
    <property type="term" value="F:DNA-directed DNA polymerase activity"/>
    <property type="evidence" value="ECO:0007669"/>
    <property type="project" value="InterPro"/>
</dbReference>
<gene>
    <name evidence="1" type="ORF">TH606_08370</name>
</gene>
<dbReference type="GO" id="GO:0008408">
    <property type="term" value="F:3'-5' exonuclease activity"/>
    <property type="evidence" value="ECO:0007669"/>
    <property type="project" value="InterPro"/>
</dbReference>
<name>A0A177E5U7_9BACT</name>
<dbReference type="PANTHER" id="PTHR11669">
    <property type="entry name" value="REPLICATION FACTOR C / DNA POLYMERASE III GAMMA-TAU SUBUNIT"/>
    <property type="match status" value="1"/>
</dbReference>
<proteinExistence type="predicted"/>
<comment type="caution">
    <text evidence="1">The sequence shown here is derived from an EMBL/GenBank/DDBJ whole genome shotgun (WGS) entry which is preliminary data.</text>
</comment>
<evidence type="ECO:0008006" key="3">
    <source>
        <dbReference type="Google" id="ProtNLM"/>
    </source>
</evidence>
<dbReference type="PANTHER" id="PTHR11669:SF8">
    <property type="entry name" value="DNA POLYMERASE III SUBUNIT DELTA"/>
    <property type="match status" value="1"/>
</dbReference>
<sequence>MSTLEEKEEKTPPLEEKSLSLSEIVGQDKAIAILEQALKNKRIPHAYLFLGPEGVGRETTALSFFRRIICENQTGCGECIACQKFRRGNHPDVEIISPRGKNIKIEQIREVEKKLNFRPLEAEKRLILFTEAEALTREAANALLKSLEEPPLYNLFVLIAQSTEGLLPTIVSRCQIVRFRPVLRKILEKILVERFGIMPEEAEGLAVLAEGSLGRALRLAEKGYLEELSRLVKAIVSGRPYFIISSSETLPKLKEDLPLFWELVLIWLRQALVSELGLDKFPSLFPEKPPKDFIIPAMEKIEKAFMAIQMNLNQELFLLDLLTNLSELWRQTSQAEVASTGTGAA</sequence>
<keyword evidence="2" id="KW-1185">Reference proteome</keyword>
<dbReference type="RefSeq" id="WP_068542857.1">
    <property type="nucleotide sequence ID" value="NZ_LSFI01000038.1"/>
</dbReference>
<dbReference type="OrthoDB" id="9811073at2"/>
<organism evidence="1 2">
    <name type="scientific">Thermodesulfatator autotrophicus</name>
    <dbReference type="NCBI Taxonomy" id="1795632"/>
    <lineage>
        <taxon>Bacteria</taxon>
        <taxon>Pseudomonadati</taxon>
        <taxon>Thermodesulfobacteriota</taxon>
        <taxon>Thermodesulfobacteria</taxon>
        <taxon>Thermodesulfobacteriales</taxon>
        <taxon>Thermodesulfatatoraceae</taxon>
        <taxon>Thermodesulfatator</taxon>
    </lineage>
</organism>
<evidence type="ECO:0000313" key="1">
    <source>
        <dbReference type="EMBL" id="OAG27158.1"/>
    </source>
</evidence>
<dbReference type="FunFam" id="3.40.50.300:FF:001255">
    <property type="entry name" value="DNA polymerase III subunit delta"/>
    <property type="match status" value="1"/>
</dbReference>
<dbReference type="Pfam" id="PF13177">
    <property type="entry name" value="DNA_pol3_delta2"/>
    <property type="match status" value="1"/>
</dbReference>
<dbReference type="InterPro" id="IPR004622">
    <property type="entry name" value="DNA_pol_HolB"/>
</dbReference>
<dbReference type="InterPro" id="IPR027417">
    <property type="entry name" value="P-loop_NTPase"/>
</dbReference>
<accession>A0A177E5U7</accession>
<dbReference type="Gene3D" id="3.40.50.300">
    <property type="entry name" value="P-loop containing nucleotide triphosphate hydrolases"/>
    <property type="match status" value="1"/>
</dbReference>
<reference evidence="1 2" key="1">
    <citation type="submission" date="2016-02" db="EMBL/GenBank/DDBJ databases">
        <title>Draft genome sequence of Thermodesulfatator sp. S606.</title>
        <authorList>
            <person name="Lai Q."/>
            <person name="Cao J."/>
            <person name="Dupont S."/>
            <person name="Shao Z."/>
            <person name="Jebbar M."/>
            <person name="Alain K."/>
        </authorList>
    </citation>
    <scope>NUCLEOTIDE SEQUENCE [LARGE SCALE GENOMIC DNA]</scope>
    <source>
        <strain evidence="1 2">S606</strain>
    </source>
</reference>
<dbReference type="EMBL" id="LSFI01000038">
    <property type="protein sequence ID" value="OAG27158.1"/>
    <property type="molecule type" value="Genomic_DNA"/>
</dbReference>
<dbReference type="GO" id="GO:0006261">
    <property type="term" value="P:DNA-templated DNA replication"/>
    <property type="evidence" value="ECO:0007669"/>
    <property type="project" value="TreeGrafter"/>
</dbReference>
<dbReference type="AlphaFoldDB" id="A0A177E5U7"/>
<dbReference type="SUPFAM" id="SSF52540">
    <property type="entry name" value="P-loop containing nucleoside triphosphate hydrolases"/>
    <property type="match status" value="1"/>
</dbReference>
<dbReference type="InterPro" id="IPR050238">
    <property type="entry name" value="DNA_Rep/Repair_Clamp_Loader"/>
</dbReference>
<evidence type="ECO:0000313" key="2">
    <source>
        <dbReference type="Proteomes" id="UP000076964"/>
    </source>
</evidence>
<protein>
    <recommendedName>
        <fullName evidence="3">DNA polymerase III subunit delta</fullName>
    </recommendedName>
</protein>
<dbReference type="STRING" id="1795632.TH606_08370"/>
<dbReference type="Proteomes" id="UP000076964">
    <property type="component" value="Unassembled WGS sequence"/>
</dbReference>
<dbReference type="NCBIfam" id="TIGR00678">
    <property type="entry name" value="holB"/>
    <property type="match status" value="1"/>
</dbReference>